<dbReference type="AlphaFoldDB" id="A0A438DPN1"/>
<dbReference type="GO" id="GO:0016846">
    <property type="term" value="F:carbon-sulfur lyase activity"/>
    <property type="evidence" value="ECO:0007669"/>
    <property type="project" value="InterPro"/>
</dbReference>
<sequence length="122" mass="13188">MAKIPISIFVGCLLGSVILNILFIANAYVGGKGELSWSRKAAEEEEAVAAVTCSGHGRAYLDGLVADGSPVCECNSLDSYPIVLQTLTRVRFVFGEEENLLREPRKLHSSSLSFLFLTAPLK</sequence>
<reference evidence="3 4" key="1">
    <citation type="journal article" date="2018" name="PLoS Genet.">
        <title>Population sequencing reveals clonal diversity and ancestral inbreeding in the grapevine cultivar Chardonnay.</title>
        <authorList>
            <person name="Roach M.J."/>
            <person name="Johnson D.L."/>
            <person name="Bohlmann J."/>
            <person name="van Vuuren H.J."/>
            <person name="Jones S.J."/>
            <person name="Pretorius I.S."/>
            <person name="Schmidt S.A."/>
            <person name="Borneman A.R."/>
        </authorList>
    </citation>
    <scope>NUCLEOTIDE SEQUENCE [LARGE SCALE GENOMIC DNA]</scope>
    <source>
        <strain evidence="4">cv. Chardonnay</strain>
        <tissue evidence="3">Leaf</tissue>
    </source>
</reference>
<protein>
    <submittedName>
        <fullName evidence="3">Alliin lyase</fullName>
    </submittedName>
</protein>
<feature type="transmembrane region" description="Helical" evidence="1">
    <location>
        <begin position="6"/>
        <end position="29"/>
    </location>
</feature>
<dbReference type="InterPro" id="IPR006947">
    <property type="entry name" value="EGF_alliinase"/>
</dbReference>
<proteinExistence type="predicted"/>
<dbReference type="Pfam" id="PF04863">
    <property type="entry name" value="EGF_alliinase"/>
    <property type="match status" value="1"/>
</dbReference>
<comment type="caution">
    <text evidence="3">The sequence shown here is derived from an EMBL/GenBank/DDBJ whole genome shotgun (WGS) entry which is preliminary data.</text>
</comment>
<dbReference type="EMBL" id="QGNW01001539">
    <property type="protein sequence ID" value="RVW37384.1"/>
    <property type="molecule type" value="Genomic_DNA"/>
</dbReference>
<organism evidence="3 4">
    <name type="scientific">Vitis vinifera</name>
    <name type="common">Grape</name>
    <dbReference type="NCBI Taxonomy" id="29760"/>
    <lineage>
        <taxon>Eukaryota</taxon>
        <taxon>Viridiplantae</taxon>
        <taxon>Streptophyta</taxon>
        <taxon>Embryophyta</taxon>
        <taxon>Tracheophyta</taxon>
        <taxon>Spermatophyta</taxon>
        <taxon>Magnoliopsida</taxon>
        <taxon>eudicotyledons</taxon>
        <taxon>Gunneridae</taxon>
        <taxon>Pentapetalae</taxon>
        <taxon>rosids</taxon>
        <taxon>Vitales</taxon>
        <taxon>Vitaceae</taxon>
        <taxon>Viteae</taxon>
        <taxon>Vitis</taxon>
    </lineage>
</organism>
<keyword evidence="1" id="KW-0812">Transmembrane</keyword>
<feature type="domain" description="Alliinase EGF-like" evidence="2">
    <location>
        <begin position="36"/>
        <end position="76"/>
    </location>
</feature>
<evidence type="ECO:0000313" key="4">
    <source>
        <dbReference type="Proteomes" id="UP000288805"/>
    </source>
</evidence>
<gene>
    <name evidence="3" type="primary">ALLN</name>
    <name evidence="3" type="ORF">CK203_081675</name>
</gene>
<keyword evidence="1" id="KW-0472">Membrane</keyword>
<keyword evidence="1" id="KW-1133">Transmembrane helix</keyword>
<dbReference type="Proteomes" id="UP000288805">
    <property type="component" value="Unassembled WGS sequence"/>
</dbReference>
<evidence type="ECO:0000313" key="3">
    <source>
        <dbReference type="EMBL" id="RVW37384.1"/>
    </source>
</evidence>
<name>A0A438DPN1_VITVI</name>
<evidence type="ECO:0000259" key="2">
    <source>
        <dbReference type="Pfam" id="PF04863"/>
    </source>
</evidence>
<accession>A0A438DPN1</accession>
<dbReference type="Gene3D" id="2.10.25.30">
    <property type="entry name" value="EGF-like, alliinase"/>
    <property type="match status" value="1"/>
</dbReference>
<evidence type="ECO:0000256" key="1">
    <source>
        <dbReference type="SAM" id="Phobius"/>
    </source>
</evidence>
<dbReference type="InterPro" id="IPR037029">
    <property type="entry name" value="Alliinase_N_sf"/>
</dbReference>
<keyword evidence="3" id="KW-0456">Lyase</keyword>